<keyword evidence="1" id="KW-0812">Transmembrane</keyword>
<proteinExistence type="predicted"/>
<protein>
    <submittedName>
        <fullName evidence="2">Uncharacterized protein</fullName>
    </submittedName>
</protein>
<keyword evidence="1" id="KW-0472">Membrane</keyword>
<keyword evidence="3" id="KW-1185">Reference proteome</keyword>
<keyword evidence="1" id="KW-1133">Transmembrane helix</keyword>
<evidence type="ECO:0000313" key="3">
    <source>
        <dbReference type="Proteomes" id="UP001451303"/>
    </source>
</evidence>
<organism evidence="2 3">
    <name type="scientific">Neurospora intermedia</name>
    <dbReference type="NCBI Taxonomy" id="5142"/>
    <lineage>
        <taxon>Eukaryota</taxon>
        <taxon>Fungi</taxon>
        <taxon>Dikarya</taxon>
        <taxon>Ascomycota</taxon>
        <taxon>Pezizomycotina</taxon>
        <taxon>Sordariomycetes</taxon>
        <taxon>Sordariomycetidae</taxon>
        <taxon>Sordariales</taxon>
        <taxon>Sordariaceae</taxon>
        <taxon>Neurospora</taxon>
    </lineage>
</organism>
<sequence length="101" mass="12485">MVNRVIQNRYLDSIYIRWDIYNTRTFFHQYNFNSYIPTSIFLKVSHNNEVKYIKQMDLDGEIRLLGIIFILVRYIYIVQRFPTVMIINNIYNINRFNNPFY</sequence>
<evidence type="ECO:0000313" key="2">
    <source>
        <dbReference type="EMBL" id="KAL0467731.1"/>
    </source>
</evidence>
<feature type="transmembrane region" description="Helical" evidence="1">
    <location>
        <begin position="62"/>
        <end position="79"/>
    </location>
</feature>
<dbReference type="EMBL" id="JAVLET010000009">
    <property type="protein sequence ID" value="KAL0467731.1"/>
    <property type="molecule type" value="Genomic_DNA"/>
</dbReference>
<name>A0ABR3D4X4_NEUIN</name>
<gene>
    <name evidence="2" type="ORF">QR685DRAFT_574505</name>
</gene>
<dbReference type="Proteomes" id="UP001451303">
    <property type="component" value="Unassembled WGS sequence"/>
</dbReference>
<accession>A0ABR3D4X4</accession>
<comment type="caution">
    <text evidence="2">The sequence shown here is derived from an EMBL/GenBank/DDBJ whole genome shotgun (WGS) entry which is preliminary data.</text>
</comment>
<reference evidence="2 3" key="1">
    <citation type="submission" date="2023-09" db="EMBL/GenBank/DDBJ databases">
        <title>Multi-omics analysis of a traditional fermented food reveals byproduct-associated fungal strains for waste-to-food upcycling.</title>
        <authorList>
            <consortium name="Lawrence Berkeley National Laboratory"/>
            <person name="Rekdal V.M."/>
            <person name="Villalobos-Escobedo J.M."/>
            <person name="Rodriguez-Valeron N."/>
            <person name="Garcia M.O."/>
            <person name="Vasquez D.P."/>
            <person name="Damayanti I."/>
            <person name="Sorensen P.M."/>
            <person name="Baidoo E.E."/>
            <person name="De Carvalho A.C."/>
            <person name="Riley R."/>
            <person name="Lipzen A."/>
            <person name="He G."/>
            <person name="Yan M."/>
            <person name="Haridas S."/>
            <person name="Daum C."/>
            <person name="Yoshinaga Y."/>
            <person name="Ng V."/>
            <person name="Grigoriev I.V."/>
            <person name="Munk R."/>
            <person name="Nuraida L."/>
            <person name="Wijaya C.H."/>
            <person name="Morales P.-C."/>
            <person name="Keasling J.D."/>
        </authorList>
    </citation>
    <scope>NUCLEOTIDE SEQUENCE [LARGE SCALE GENOMIC DNA]</scope>
    <source>
        <strain evidence="2 3">FGSC 2613</strain>
    </source>
</reference>
<evidence type="ECO:0000256" key="1">
    <source>
        <dbReference type="SAM" id="Phobius"/>
    </source>
</evidence>